<dbReference type="OrthoDB" id="201635at2759"/>
<evidence type="ECO:0000256" key="4">
    <source>
        <dbReference type="ARBA" id="ARBA00023128"/>
    </source>
</evidence>
<comment type="similarity">
    <text evidence="2 8">Belongs to the GrpE family.</text>
</comment>
<accession>A0A811V9E2</accession>
<evidence type="ECO:0000256" key="3">
    <source>
        <dbReference type="ARBA" id="ARBA00022946"/>
    </source>
</evidence>
<evidence type="ECO:0000256" key="5">
    <source>
        <dbReference type="ARBA" id="ARBA00023186"/>
    </source>
</evidence>
<dbReference type="Pfam" id="PF01025">
    <property type="entry name" value="GrpE"/>
    <property type="match status" value="1"/>
</dbReference>
<keyword evidence="11" id="KW-1185">Reference proteome</keyword>
<dbReference type="CDD" id="cd00446">
    <property type="entry name" value="GrpE"/>
    <property type="match status" value="1"/>
</dbReference>
<proteinExistence type="inferred from homology"/>
<dbReference type="Gene3D" id="2.30.22.10">
    <property type="entry name" value="Head domain of nucleotide exchange factor GrpE"/>
    <property type="match status" value="1"/>
</dbReference>
<evidence type="ECO:0000256" key="9">
    <source>
        <dbReference type="SAM" id="Coils"/>
    </source>
</evidence>
<dbReference type="HAMAP" id="MF_01151">
    <property type="entry name" value="GrpE"/>
    <property type="match status" value="1"/>
</dbReference>
<dbReference type="PANTHER" id="PTHR21237:SF23">
    <property type="entry name" value="GRPE PROTEIN HOMOLOG, MITOCHONDRIAL"/>
    <property type="match status" value="1"/>
</dbReference>
<dbReference type="GO" id="GO:0042803">
    <property type="term" value="F:protein homodimerization activity"/>
    <property type="evidence" value="ECO:0007669"/>
    <property type="project" value="InterPro"/>
</dbReference>
<evidence type="ECO:0000256" key="8">
    <source>
        <dbReference type="RuleBase" id="RU004478"/>
    </source>
</evidence>
<reference evidence="10" key="1">
    <citation type="submission" date="2020-11" db="EMBL/GenBank/DDBJ databases">
        <authorList>
            <person name="Whitehead M."/>
        </authorList>
    </citation>
    <scope>NUCLEOTIDE SEQUENCE</scope>
    <source>
        <strain evidence="10">EGII</strain>
    </source>
</reference>
<dbReference type="PANTHER" id="PTHR21237">
    <property type="entry name" value="GRPE PROTEIN"/>
    <property type="match status" value="1"/>
</dbReference>
<dbReference type="PRINTS" id="PR00773">
    <property type="entry name" value="GRPEPROTEIN"/>
</dbReference>
<evidence type="ECO:0000256" key="1">
    <source>
        <dbReference type="ARBA" id="ARBA00004305"/>
    </source>
</evidence>
<protein>
    <recommendedName>
        <fullName evidence="7">GrpE protein homolog</fullName>
    </recommendedName>
</protein>
<dbReference type="GO" id="GO:0051082">
    <property type="term" value="F:unfolded protein binding"/>
    <property type="evidence" value="ECO:0007669"/>
    <property type="project" value="TreeGrafter"/>
</dbReference>
<dbReference type="GO" id="GO:0051087">
    <property type="term" value="F:protein-folding chaperone binding"/>
    <property type="evidence" value="ECO:0007669"/>
    <property type="project" value="InterPro"/>
</dbReference>
<evidence type="ECO:0000256" key="6">
    <source>
        <dbReference type="ARBA" id="ARBA00045572"/>
    </source>
</evidence>
<dbReference type="GO" id="GO:0000774">
    <property type="term" value="F:adenyl-nucleotide exchange factor activity"/>
    <property type="evidence" value="ECO:0007669"/>
    <property type="project" value="InterPro"/>
</dbReference>
<dbReference type="Gene3D" id="3.90.20.20">
    <property type="match status" value="1"/>
</dbReference>
<dbReference type="PROSITE" id="PS01071">
    <property type="entry name" value="GRPE"/>
    <property type="match status" value="1"/>
</dbReference>
<dbReference type="InterPro" id="IPR013805">
    <property type="entry name" value="GrpE_CC"/>
</dbReference>
<keyword evidence="9" id="KW-0175">Coiled coil</keyword>
<comment type="caution">
    <text evidence="10">The sequence shown here is derived from an EMBL/GenBank/DDBJ whole genome shotgun (WGS) entry which is preliminary data.</text>
</comment>
<keyword evidence="3" id="KW-0809">Transit peptide</keyword>
<comment type="function">
    <text evidence="6">Essential component of the PAM complex, a complex required for the translocation of transit peptide-containing proteins from the inner membrane into the mitochondrial matrix in an ATP-dependent manner. Seems to control the nucleotide-dependent binding of mitochondrial HSP70 to substrate proteins.</text>
</comment>
<evidence type="ECO:0000256" key="2">
    <source>
        <dbReference type="ARBA" id="ARBA00009054"/>
    </source>
</evidence>
<comment type="subcellular location">
    <subcellularLocation>
        <location evidence="1 7">Mitochondrion matrix</location>
    </subcellularLocation>
</comment>
<evidence type="ECO:0000256" key="7">
    <source>
        <dbReference type="RuleBase" id="RU000640"/>
    </source>
</evidence>
<dbReference type="Proteomes" id="UP000606786">
    <property type="component" value="Unassembled WGS sequence"/>
</dbReference>
<keyword evidence="5 7" id="KW-0143">Chaperone</keyword>
<dbReference type="SUPFAM" id="SSF51064">
    <property type="entry name" value="Head domain of nucleotide exchange factor GrpE"/>
    <property type="match status" value="1"/>
</dbReference>
<dbReference type="SUPFAM" id="SSF58014">
    <property type="entry name" value="Coiled-coil domain of nucleotide exchange factor GrpE"/>
    <property type="match status" value="1"/>
</dbReference>
<dbReference type="AlphaFoldDB" id="A0A811V9E2"/>
<keyword evidence="4 7" id="KW-0496">Mitochondrion</keyword>
<dbReference type="GO" id="GO:0001405">
    <property type="term" value="C:PAM complex, Tim23 associated import motor"/>
    <property type="evidence" value="ECO:0007669"/>
    <property type="project" value="TreeGrafter"/>
</dbReference>
<sequence length="230" mass="25745">MSRKTVSLFGLTNRYVAALKSRNVFGASSPALRFYSSENSAQKPQQSSDSDGTNQLENAVAEATKKLSEELEVLTKEVNEMKEKNDELLDKYKRSLADSENLRTRLTKQIADAKVFGIQSFCKDLLEVADILGHATEAVPKEELNDNNPHLKNLYEGLVMTKASLLQVFKRHGLEPINPLNEKFNPNMHEALFEKDDPNVEPSTIVVVTKLGYKLHERCIRPALVGVSKS</sequence>
<dbReference type="InterPro" id="IPR009012">
    <property type="entry name" value="GrpE_head"/>
</dbReference>
<evidence type="ECO:0000313" key="10">
    <source>
        <dbReference type="EMBL" id="CAD7012495.1"/>
    </source>
</evidence>
<dbReference type="FunFam" id="2.30.22.10:FF:000002">
    <property type="entry name" value="GrpE protein homolog"/>
    <property type="match status" value="1"/>
</dbReference>
<feature type="coiled-coil region" evidence="9">
    <location>
        <begin position="53"/>
        <end position="109"/>
    </location>
</feature>
<gene>
    <name evidence="10" type="ORF">CCAP1982_LOCUS20579</name>
</gene>
<dbReference type="InterPro" id="IPR000740">
    <property type="entry name" value="GrpE"/>
</dbReference>
<dbReference type="GO" id="GO:0006457">
    <property type="term" value="P:protein folding"/>
    <property type="evidence" value="ECO:0007669"/>
    <property type="project" value="InterPro"/>
</dbReference>
<dbReference type="EMBL" id="CAJHJT010000056">
    <property type="protein sequence ID" value="CAD7012495.1"/>
    <property type="molecule type" value="Genomic_DNA"/>
</dbReference>
<dbReference type="GO" id="GO:0030150">
    <property type="term" value="P:protein import into mitochondrial matrix"/>
    <property type="evidence" value="ECO:0007669"/>
    <property type="project" value="TreeGrafter"/>
</dbReference>
<organism evidence="10 11">
    <name type="scientific">Ceratitis capitata</name>
    <name type="common">Mediterranean fruit fly</name>
    <name type="synonym">Tephritis capitata</name>
    <dbReference type="NCBI Taxonomy" id="7213"/>
    <lineage>
        <taxon>Eukaryota</taxon>
        <taxon>Metazoa</taxon>
        <taxon>Ecdysozoa</taxon>
        <taxon>Arthropoda</taxon>
        <taxon>Hexapoda</taxon>
        <taxon>Insecta</taxon>
        <taxon>Pterygota</taxon>
        <taxon>Neoptera</taxon>
        <taxon>Endopterygota</taxon>
        <taxon>Diptera</taxon>
        <taxon>Brachycera</taxon>
        <taxon>Muscomorpha</taxon>
        <taxon>Tephritoidea</taxon>
        <taxon>Tephritidae</taxon>
        <taxon>Ceratitis</taxon>
        <taxon>Ceratitis</taxon>
    </lineage>
</organism>
<evidence type="ECO:0000313" key="11">
    <source>
        <dbReference type="Proteomes" id="UP000606786"/>
    </source>
</evidence>
<dbReference type="FunFam" id="3.90.20.20:FF:000003">
    <property type="entry name" value="GrpE protein homolog"/>
    <property type="match status" value="1"/>
</dbReference>
<name>A0A811V9E2_CERCA</name>